<sequence>MEARDIILKPLISEKNMAKMSEGKYAFKVRLDANKTQIKQAIEEIFGVTVTAVNTMRMRGKLRRQGKYIGRRSDWKKAIVQLKEGDSIKVFEGL</sequence>
<keyword evidence="3 4" id="KW-0687">Ribonucleoprotein</keyword>
<keyword evidence="4" id="KW-0699">rRNA-binding</keyword>
<dbReference type="GO" id="GO:0005840">
    <property type="term" value="C:ribosome"/>
    <property type="evidence" value="ECO:0007669"/>
    <property type="project" value="UniProtKB-KW"/>
</dbReference>
<dbReference type="EMBL" id="JAGGLG010000002">
    <property type="protein sequence ID" value="MBP2016915.1"/>
    <property type="molecule type" value="Genomic_DNA"/>
</dbReference>
<dbReference type="InterPro" id="IPR012677">
    <property type="entry name" value="Nucleotide-bd_a/b_plait_sf"/>
</dbReference>
<keyword evidence="2 4" id="KW-0689">Ribosomal protein</keyword>
<dbReference type="Gene3D" id="3.30.70.330">
    <property type="match status" value="1"/>
</dbReference>
<comment type="similarity">
    <text evidence="1 4">Belongs to the universal ribosomal protein uL23 family.</text>
</comment>
<dbReference type="Proteomes" id="UP001519289">
    <property type="component" value="Unassembled WGS sequence"/>
</dbReference>
<dbReference type="NCBIfam" id="NF004359">
    <property type="entry name" value="PRK05738.1-3"/>
    <property type="match status" value="1"/>
</dbReference>
<dbReference type="SUPFAM" id="SSF54189">
    <property type="entry name" value="Ribosomal proteins S24e, L23 and L15e"/>
    <property type="match status" value="1"/>
</dbReference>
<dbReference type="NCBIfam" id="NF004363">
    <property type="entry name" value="PRK05738.2-4"/>
    <property type="match status" value="1"/>
</dbReference>
<dbReference type="Pfam" id="PF00276">
    <property type="entry name" value="Ribosomal_L23"/>
    <property type="match status" value="1"/>
</dbReference>
<comment type="subunit">
    <text evidence="4">Part of the 50S ribosomal subunit. Contacts protein L29, and trigger factor when it is bound to the ribosome.</text>
</comment>
<reference evidence="5 6" key="1">
    <citation type="submission" date="2021-03" db="EMBL/GenBank/DDBJ databases">
        <title>Genomic Encyclopedia of Type Strains, Phase IV (KMG-IV): sequencing the most valuable type-strain genomes for metagenomic binning, comparative biology and taxonomic classification.</title>
        <authorList>
            <person name="Goeker M."/>
        </authorList>
    </citation>
    <scope>NUCLEOTIDE SEQUENCE [LARGE SCALE GENOMIC DNA]</scope>
    <source>
        <strain evidence="5 6">DSM 27138</strain>
    </source>
</reference>
<evidence type="ECO:0000256" key="1">
    <source>
        <dbReference type="ARBA" id="ARBA00006700"/>
    </source>
</evidence>
<comment type="function">
    <text evidence="4">One of the early assembly proteins it binds 23S rRNA. One of the proteins that surrounds the polypeptide exit tunnel on the outside of the ribosome. Forms the main docking site for trigger factor binding to the ribosome.</text>
</comment>
<comment type="caution">
    <text evidence="5">The sequence shown here is derived from an EMBL/GenBank/DDBJ whole genome shotgun (WGS) entry which is preliminary data.</text>
</comment>
<organism evidence="5 6">
    <name type="scientific">Symbiobacterium terraclitae</name>
    <dbReference type="NCBI Taxonomy" id="557451"/>
    <lineage>
        <taxon>Bacteria</taxon>
        <taxon>Bacillati</taxon>
        <taxon>Bacillota</taxon>
        <taxon>Clostridia</taxon>
        <taxon>Eubacteriales</taxon>
        <taxon>Symbiobacteriaceae</taxon>
        <taxon>Symbiobacterium</taxon>
    </lineage>
</organism>
<evidence type="ECO:0000256" key="4">
    <source>
        <dbReference type="HAMAP-Rule" id="MF_01369"/>
    </source>
</evidence>
<evidence type="ECO:0000313" key="6">
    <source>
        <dbReference type="Proteomes" id="UP001519289"/>
    </source>
</evidence>
<name>A0ABS4JN16_9FIRM</name>
<keyword evidence="4" id="KW-0694">RNA-binding</keyword>
<proteinExistence type="inferred from homology"/>
<evidence type="ECO:0000256" key="2">
    <source>
        <dbReference type="ARBA" id="ARBA00022980"/>
    </source>
</evidence>
<dbReference type="HAMAP" id="MF_01369_B">
    <property type="entry name" value="Ribosomal_uL23_B"/>
    <property type="match status" value="1"/>
</dbReference>
<dbReference type="InterPro" id="IPR012678">
    <property type="entry name" value="Ribosomal_uL23/eL15/eS24_sf"/>
</dbReference>
<keyword evidence="6" id="KW-1185">Reference proteome</keyword>
<dbReference type="NCBIfam" id="NF004366">
    <property type="entry name" value="PRK05738.3-2"/>
    <property type="match status" value="1"/>
</dbReference>
<evidence type="ECO:0000313" key="5">
    <source>
        <dbReference type="EMBL" id="MBP2016915.1"/>
    </source>
</evidence>
<gene>
    <name evidence="4" type="primary">rplW</name>
    <name evidence="5" type="ORF">J2Z79_000289</name>
</gene>
<protein>
    <recommendedName>
        <fullName evidence="4">Large ribosomal subunit protein uL23</fullName>
    </recommendedName>
</protein>
<evidence type="ECO:0000256" key="3">
    <source>
        <dbReference type="ARBA" id="ARBA00023274"/>
    </source>
</evidence>
<dbReference type="InterPro" id="IPR013025">
    <property type="entry name" value="Ribosomal_uL23-like"/>
</dbReference>
<dbReference type="PANTHER" id="PTHR11620">
    <property type="entry name" value="60S RIBOSOMAL PROTEIN L23A"/>
    <property type="match status" value="1"/>
</dbReference>
<accession>A0ABS4JN16</accession>